<evidence type="ECO:0000256" key="2">
    <source>
        <dbReference type="PROSITE-ProRule" id="PRU00703"/>
    </source>
</evidence>
<feature type="domain" description="CBS" evidence="3">
    <location>
        <begin position="86"/>
        <end position="150"/>
    </location>
</feature>
<accession>A0A328VAM9</accession>
<dbReference type="SUPFAM" id="SSF54631">
    <property type="entry name" value="CBS-domain pair"/>
    <property type="match status" value="1"/>
</dbReference>
<dbReference type="InterPro" id="IPR046342">
    <property type="entry name" value="CBS_dom_sf"/>
</dbReference>
<keyword evidence="1 2" id="KW-0129">CBS domain</keyword>
<dbReference type="InterPro" id="IPR000644">
    <property type="entry name" value="CBS_dom"/>
</dbReference>
<evidence type="ECO:0000313" key="5">
    <source>
        <dbReference type="Proteomes" id="UP000248706"/>
    </source>
</evidence>
<evidence type="ECO:0000259" key="3">
    <source>
        <dbReference type="PROSITE" id="PS51371"/>
    </source>
</evidence>
<dbReference type="SMART" id="SM00116">
    <property type="entry name" value="CBS"/>
    <property type="match status" value="2"/>
</dbReference>
<protein>
    <recommendedName>
        <fullName evidence="3">CBS domain-containing protein</fullName>
    </recommendedName>
</protein>
<dbReference type="EMBL" id="MCIF01000002">
    <property type="protein sequence ID" value="RAQ94668.1"/>
    <property type="molecule type" value="Genomic_DNA"/>
</dbReference>
<keyword evidence="5" id="KW-1185">Reference proteome</keyword>
<sequence length="236" mass="25856">MLVKDVMTRKLITVTPDDTLGHAATLLRQFQFHHLPVVQGEPAIFGFTGAVKPLYLEGLLTSQDIDLAVAASGQQPWQERHVQEVMDRSPVCVTPTTSVSAAAQLLVERGLNGLPVVEYEQHEQRTRALLVGLLTRSDLLIALARALGAFEPGMQLLIPFTAGNPTPLARLLLLAAELHVQVRSLVVVPPRNGQPHTATVRLGTINPAPLLMRLQDEGIEYTFPDLALEERRHDNA</sequence>
<evidence type="ECO:0000313" key="4">
    <source>
        <dbReference type="EMBL" id="RAQ94668.1"/>
    </source>
</evidence>
<feature type="domain" description="CBS" evidence="3">
    <location>
        <begin position="7"/>
        <end position="76"/>
    </location>
</feature>
<dbReference type="OrthoDB" id="9802114at2"/>
<dbReference type="PANTHER" id="PTHR43080:SF2">
    <property type="entry name" value="CBS DOMAIN-CONTAINING PROTEIN"/>
    <property type="match status" value="1"/>
</dbReference>
<gene>
    <name evidence="4" type="ORF">A4R35_03915</name>
</gene>
<comment type="caution">
    <text evidence="4">The sequence shown here is derived from an EMBL/GenBank/DDBJ whole genome shotgun (WGS) entry which is preliminary data.</text>
</comment>
<dbReference type="Gene3D" id="3.10.580.10">
    <property type="entry name" value="CBS-domain"/>
    <property type="match status" value="2"/>
</dbReference>
<proteinExistence type="predicted"/>
<dbReference type="InterPro" id="IPR051257">
    <property type="entry name" value="Diverse_CBS-Domain"/>
</dbReference>
<dbReference type="RefSeq" id="WP_112426750.1">
    <property type="nucleotide sequence ID" value="NZ_MCIF01000002.1"/>
</dbReference>
<dbReference type="PROSITE" id="PS51371">
    <property type="entry name" value="CBS"/>
    <property type="match status" value="2"/>
</dbReference>
<dbReference type="PANTHER" id="PTHR43080">
    <property type="entry name" value="CBS DOMAIN-CONTAINING PROTEIN CBSX3, MITOCHONDRIAL"/>
    <property type="match status" value="1"/>
</dbReference>
<dbReference type="AlphaFoldDB" id="A0A328VAM9"/>
<name>A0A328VAM9_9CHLR</name>
<reference evidence="4 5" key="1">
    <citation type="submission" date="2016-08" db="EMBL/GenBank/DDBJ databases">
        <title>Analysis of Carbohydrate Active Enzymes in Thermogemmatispora T81 Reveals Carbohydrate Degradation Ability.</title>
        <authorList>
            <person name="Tomazini A."/>
            <person name="Lal S."/>
            <person name="Stott M."/>
            <person name="Henrissat B."/>
            <person name="Polikarpov I."/>
            <person name="Sparling R."/>
            <person name="Levin D.B."/>
        </authorList>
    </citation>
    <scope>NUCLEOTIDE SEQUENCE [LARGE SCALE GENOMIC DNA]</scope>
    <source>
        <strain evidence="4 5">T81</strain>
    </source>
</reference>
<dbReference type="Proteomes" id="UP000248706">
    <property type="component" value="Unassembled WGS sequence"/>
</dbReference>
<organism evidence="4 5">
    <name type="scientific">Thermogemmatispora tikiterensis</name>
    <dbReference type="NCBI Taxonomy" id="1825093"/>
    <lineage>
        <taxon>Bacteria</taxon>
        <taxon>Bacillati</taxon>
        <taxon>Chloroflexota</taxon>
        <taxon>Ktedonobacteria</taxon>
        <taxon>Thermogemmatisporales</taxon>
        <taxon>Thermogemmatisporaceae</taxon>
        <taxon>Thermogemmatispora</taxon>
    </lineage>
</organism>
<dbReference type="Pfam" id="PF00571">
    <property type="entry name" value="CBS"/>
    <property type="match status" value="2"/>
</dbReference>
<evidence type="ECO:0000256" key="1">
    <source>
        <dbReference type="ARBA" id="ARBA00023122"/>
    </source>
</evidence>